<feature type="transmembrane region" description="Helical" evidence="6">
    <location>
        <begin position="250"/>
        <end position="267"/>
    </location>
</feature>
<dbReference type="InterPro" id="IPR050638">
    <property type="entry name" value="AA-Vitamin_Transporters"/>
</dbReference>
<feature type="transmembrane region" description="Helical" evidence="6">
    <location>
        <begin position="39"/>
        <end position="60"/>
    </location>
</feature>
<dbReference type="GO" id="GO:0005886">
    <property type="term" value="C:plasma membrane"/>
    <property type="evidence" value="ECO:0007669"/>
    <property type="project" value="UniProtKB-SubCell"/>
</dbReference>
<dbReference type="SUPFAM" id="SSF103481">
    <property type="entry name" value="Multidrug resistance efflux transporter EmrE"/>
    <property type="match status" value="2"/>
</dbReference>
<comment type="caution">
    <text evidence="8">The sequence shown here is derived from an EMBL/GenBank/DDBJ whole genome shotgun (WGS) entry which is preliminary data.</text>
</comment>
<sequence>MMKNILFYILLVMAMGFWGASWAASKVLIEYASADVVAFWRFFFALLASCAIVFFLKIPLRIDKSALKFLSFAAFLNCLYSIMYFIGLNYGSAGKSGVLVTTLIPIFAYLLTFGFYKLKKDSTRVMKKNEILGLFLGILAGICLLDLGSWQQLFGKSNVFFVLCALDWAILTLVCRNLRIHPVAINLYITFLSVLLFSPIFFFQPSMLDIFTFEFRFWWMMFIVAVLSTAVGTSIYYMGVARVGATQASSFNLLVPATALLSSFIILREIPSVLTLLGGSLAVFATYLINLYQPKHFSWKSKKLEE</sequence>
<dbReference type="EMBL" id="NXLS01000004">
    <property type="protein sequence ID" value="RDU63034.1"/>
    <property type="molecule type" value="Genomic_DNA"/>
</dbReference>
<reference evidence="8 9" key="1">
    <citation type="submission" date="2018-04" db="EMBL/GenBank/DDBJ databases">
        <title>Novel Campyloabacter and Helicobacter Species and Strains.</title>
        <authorList>
            <person name="Mannion A.J."/>
            <person name="Shen Z."/>
            <person name="Fox J.G."/>
        </authorList>
    </citation>
    <scope>NUCLEOTIDE SEQUENCE [LARGE SCALE GENOMIC DNA]</scope>
    <source>
        <strain evidence="8 9">MIT 99-5101</strain>
    </source>
</reference>
<comment type="subcellular location">
    <subcellularLocation>
        <location evidence="1">Cell membrane</location>
        <topology evidence="1">Multi-pass membrane protein</topology>
    </subcellularLocation>
</comment>
<protein>
    <submittedName>
        <fullName evidence="8">EamA/RhaT family transporter</fullName>
    </submittedName>
</protein>
<accession>A0A3D8IE46</accession>
<feature type="transmembrane region" description="Helical" evidence="6">
    <location>
        <begin position="217"/>
        <end position="238"/>
    </location>
</feature>
<keyword evidence="9" id="KW-1185">Reference proteome</keyword>
<evidence type="ECO:0000256" key="2">
    <source>
        <dbReference type="ARBA" id="ARBA00022475"/>
    </source>
</evidence>
<feature type="transmembrane region" description="Helical" evidence="6">
    <location>
        <begin position="185"/>
        <end position="205"/>
    </location>
</feature>
<dbReference type="Proteomes" id="UP000256650">
    <property type="component" value="Unassembled WGS sequence"/>
</dbReference>
<dbReference type="AlphaFoldDB" id="A0A3D8IE46"/>
<feature type="transmembrane region" description="Helical" evidence="6">
    <location>
        <begin position="159"/>
        <end position="178"/>
    </location>
</feature>
<keyword evidence="5 6" id="KW-0472">Membrane</keyword>
<evidence type="ECO:0000259" key="7">
    <source>
        <dbReference type="Pfam" id="PF00892"/>
    </source>
</evidence>
<gene>
    <name evidence="8" type="ORF">CQA43_05295</name>
</gene>
<keyword evidence="4 6" id="KW-1133">Transmembrane helix</keyword>
<evidence type="ECO:0000256" key="5">
    <source>
        <dbReference type="ARBA" id="ARBA00023136"/>
    </source>
</evidence>
<dbReference type="InterPro" id="IPR000620">
    <property type="entry name" value="EamA_dom"/>
</dbReference>
<feature type="transmembrane region" description="Helical" evidence="6">
    <location>
        <begin position="273"/>
        <end position="292"/>
    </location>
</feature>
<dbReference type="InterPro" id="IPR037185">
    <property type="entry name" value="EmrE-like"/>
</dbReference>
<evidence type="ECO:0000256" key="4">
    <source>
        <dbReference type="ARBA" id="ARBA00022989"/>
    </source>
</evidence>
<name>A0A3D8IE46_9HELI</name>
<proteinExistence type="predicted"/>
<dbReference type="Pfam" id="PF00892">
    <property type="entry name" value="EamA"/>
    <property type="match status" value="2"/>
</dbReference>
<evidence type="ECO:0000256" key="6">
    <source>
        <dbReference type="SAM" id="Phobius"/>
    </source>
</evidence>
<feature type="transmembrane region" description="Helical" evidence="6">
    <location>
        <begin position="98"/>
        <end position="118"/>
    </location>
</feature>
<organism evidence="8 9">
    <name type="scientific">Helicobacter ganmani</name>
    <dbReference type="NCBI Taxonomy" id="60246"/>
    <lineage>
        <taxon>Bacteria</taxon>
        <taxon>Pseudomonadati</taxon>
        <taxon>Campylobacterota</taxon>
        <taxon>Epsilonproteobacteria</taxon>
        <taxon>Campylobacterales</taxon>
        <taxon>Helicobacteraceae</taxon>
        <taxon>Helicobacter</taxon>
    </lineage>
</organism>
<evidence type="ECO:0000256" key="3">
    <source>
        <dbReference type="ARBA" id="ARBA00022692"/>
    </source>
</evidence>
<keyword evidence="3 6" id="KW-0812">Transmembrane</keyword>
<feature type="domain" description="EamA" evidence="7">
    <location>
        <begin position="158"/>
        <end position="290"/>
    </location>
</feature>
<evidence type="ECO:0000313" key="8">
    <source>
        <dbReference type="EMBL" id="RDU63034.1"/>
    </source>
</evidence>
<dbReference type="OrthoDB" id="9782878at2"/>
<evidence type="ECO:0000313" key="9">
    <source>
        <dbReference type="Proteomes" id="UP000256650"/>
    </source>
</evidence>
<feature type="transmembrane region" description="Helical" evidence="6">
    <location>
        <begin position="67"/>
        <end position="86"/>
    </location>
</feature>
<keyword evidence="2" id="KW-1003">Cell membrane</keyword>
<dbReference type="PANTHER" id="PTHR32322:SF18">
    <property type="entry name" value="S-ADENOSYLMETHIONINE_S-ADENOSYLHOMOCYSTEINE TRANSPORTER"/>
    <property type="match status" value="1"/>
</dbReference>
<evidence type="ECO:0000256" key="1">
    <source>
        <dbReference type="ARBA" id="ARBA00004651"/>
    </source>
</evidence>
<dbReference type="PANTHER" id="PTHR32322">
    <property type="entry name" value="INNER MEMBRANE TRANSPORTER"/>
    <property type="match status" value="1"/>
</dbReference>
<feature type="transmembrane region" description="Helical" evidence="6">
    <location>
        <begin position="130"/>
        <end position="147"/>
    </location>
</feature>
<feature type="domain" description="EamA" evidence="7">
    <location>
        <begin position="8"/>
        <end position="139"/>
    </location>
</feature>